<evidence type="ECO:0000256" key="13">
    <source>
        <dbReference type="HAMAP-Rule" id="MF_01810"/>
    </source>
</evidence>
<evidence type="ECO:0000256" key="9">
    <source>
        <dbReference type="ARBA" id="ARBA00023136"/>
    </source>
</evidence>
<accession>A0ABZ0ISI3</accession>
<organism evidence="17 18">
    <name type="scientific">Imperialibacter roseus</name>
    <dbReference type="NCBI Taxonomy" id="1324217"/>
    <lineage>
        <taxon>Bacteria</taxon>
        <taxon>Pseudomonadati</taxon>
        <taxon>Bacteroidota</taxon>
        <taxon>Cytophagia</taxon>
        <taxon>Cytophagales</taxon>
        <taxon>Flammeovirgaceae</taxon>
        <taxon>Imperialibacter</taxon>
    </lineage>
</organism>
<evidence type="ECO:0000256" key="3">
    <source>
        <dbReference type="ARBA" id="ARBA00015325"/>
    </source>
</evidence>
<feature type="transmembrane region" description="Helical" evidence="13">
    <location>
        <begin position="7"/>
        <end position="24"/>
    </location>
</feature>
<gene>
    <name evidence="13 17" type="primary">yidC</name>
    <name evidence="17" type="ORF">RT717_01905</name>
</gene>
<keyword evidence="10 13" id="KW-0143">Chaperone</keyword>
<evidence type="ECO:0000256" key="5">
    <source>
        <dbReference type="ARBA" id="ARBA00022475"/>
    </source>
</evidence>
<dbReference type="InterPro" id="IPR028053">
    <property type="entry name" value="Membr_insert_YidC_N"/>
</dbReference>
<feature type="transmembrane region" description="Helical" evidence="13">
    <location>
        <begin position="529"/>
        <end position="547"/>
    </location>
</feature>
<keyword evidence="7 13" id="KW-0653">Protein transport</keyword>
<dbReference type="NCBIfam" id="NF002356">
    <property type="entry name" value="PRK01318.2-3"/>
    <property type="match status" value="1"/>
</dbReference>
<dbReference type="EMBL" id="CP136051">
    <property type="protein sequence ID" value="WOK07374.1"/>
    <property type="molecule type" value="Genomic_DNA"/>
</dbReference>
<evidence type="ECO:0000259" key="16">
    <source>
        <dbReference type="Pfam" id="PF14849"/>
    </source>
</evidence>
<keyword evidence="6 13" id="KW-0812">Transmembrane</keyword>
<dbReference type="Pfam" id="PF14849">
    <property type="entry name" value="YidC_periplas"/>
    <property type="match status" value="1"/>
</dbReference>
<evidence type="ECO:0000256" key="7">
    <source>
        <dbReference type="ARBA" id="ARBA00022927"/>
    </source>
</evidence>
<keyword evidence="18" id="KW-1185">Reference proteome</keyword>
<feature type="domain" description="Membrane insertase YidC N-terminal" evidence="16">
    <location>
        <begin position="85"/>
        <end position="353"/>
    </location>
</feature>
<comment type="subcellular location">
    <subcellularLocation>
        <location evidence="1">Cell inner membrane</location>
        <topology evidence="1">Multi-pass membrane protein</topology>
    </subcellularLocation>
    <subcellularLocation>
        <location evidence="13">Cell membrane</location>
        <topology evidence="13">Multi-pass membrane protein</topology>
    </subcellularLocation>
</comment>
<evidence type="ECO:0000256" key="1">
    <source>
        <dbReference type="ARBA" id="ARBA00004429"/>
    </source>
</evidence>
<evidence type="ECO:0000259" key="15">
    <source>
        <dbReference type="Pfam" id="PF02096"/>
    </source>
</evidence>
<dbReference type="Gene3D" id="2.70.98.90">
    <property type="match status" value="1"/>
</dbReference>
<protein>
    <recommendedName>
        <fullName evidence="3 13">Membrane protein insertase YidC</fullName>
    </recommendedName>
    <alternativeName>
        <fullName evidence="12 13">Foldase YidC</fullName>
    </alternativeName>
    <alternativeName>
        <fullName evidence="11 13">Membrane integrase YidC</fullName>
    </alternativeName>
    <alternativeName>
        <fullName evidence="13">Membrane protein YidC</fullName>
    </alternativeName>
</protein>
<keyword evidence="8 13" id="KW-1133">Transmembrane helix</keyword>
<feature type="transmembrane region" description="Helical" evidence="13">
    <location>
        <begin position="369"/>
        <end position="389"/>
    </location>
</feature>
<comment type="subunit">
    <text evidence="13">Interacts with the Sec translocase complex via SecD. Specifically interacts with transmembrane segments of nascent integral membrane proteins during membrane integration.</text>
</comment>
<dbReference type="NCBIfam" id="TIGR03593">
    <property type="entry name" value="yidC_nterm"/>
    <property type="match status" value="1"/>
</dbReference>
<dbReference type="Pfam" id="PF02096">
    <property type="entry name" value="60KD_IMP"/>
    <property type="match status" value="1"/>
</dbReference>
<feature type="transmembrane region" description="Helical" evidence="13">
    <location>
        <begin position="485"/>
        <end position="508"/>
    </location>
</feature>
<keyword evidence="14" id="KW-0175">Coiled coil</keyword>
<dbReference type="PANTHER" id="PTHR12428:SF65">
    <property type="entry name" value="CYTOCHROME C OXIDASE ASSEMBLY PROTEIN COX18, MITOCHONDRIAL"/>
    <property type="match status" value="1"/>
</dbReference>
<evidence type="ECO:0000256" key="11">
    <source>
        <dbReference type="ARBA" id="ARBA00033245"/>
    </source>
</evidence>
<feature type="domain" description="Membrane insertase YidC/Oxa/ALB C-terminal" evidence="15">
    <location>
        <begin position="369"/>
        <end position="562"/>
    </location>
</feature>
<dbReference type="InterPro" id="IPR028055">
    <property type="entry name" value="YidC/Oxa/ALB_C"/>
</dbReference>
<name>A0ABZ0ISI3_9BACT</name>
<dbReference type="HAMAP" id="MF_01810">
    <property type="entry name" value="YidC_type1"/>
    <property type="match status" value="1"/>
</dbReference>
<evidence type="ECO:0000313" key="17">
    <source>
        <dbReference type="EMBL" id="WOK07374.1"/>
    </source>
</evidence>
<keyword evidence="4 13" id="KW-0813">Transport</keyword>
<feature type="coiled-coil region" evidence="14">
    <location>
        <begin position="564"/>
        <end position="598"/>
    </location>
</feature>
<dbReference type="InterPro" id="IPR047196">
    <property type="entry name" value="YidC_ALB_C"/>
</dbReference>
<evidence type="ECO:0000313" key="18">
    <source>
        <dbReference type="Proteomes" id="UP001302349"/>
    </source>
</evidence>
<dbReference type="InterPro" id="IPR019998">
    <property type="entry name" value="Membr_insert_YidC"/>
</dbReference>
<comment type="similarity">
    <text evidence="2 13">Belongs to the OXA1/ALB3/YidC family. Type 1 subfamily.</text>
</comment>
<reference evidence="17 18" key="1">
    <citation type="journal article" date="2023" name="Microbiol. Resour. Announc.">
        <title>Complete Genome Sequence of Imperialibacter roseus strain P4T.</title>
        <authorList>
            <person name="Tizabi D.R."/>
            <person name="Bachvaroff T."/>
            <person name="Hill R.T."/>
        </authorList>
    </citation>
    <scope>NUCLEOTIDE SEQUENCE [LARGE SCALE GENOMIC DNA]</scope>
    <source>
        <strain evidence="17 18">P4T</strain>
    </source>
</reference>
<evidence type="ECO:0000256" key="10">
    <source>
        <dbReference type="ARBA" id="ARBA00023186"/>
    </source>
</evidence>
<feature type="transmembrane region" description="Helical" evidence="13">
    <location>
        <begin position="434"/>
        <end position="455"/>
    </location>
</feature>
<dbReference type="PRINTS" id="PR00701">
    <property type="entry name" value="60KDINNERMP"/>
</dbReference>
<evidence type="ECO:0000256" key="8">
    <source>
        <dbReference type="ARBA" id="ARBA00022989"/>
    </source>
</evidence>
<dbReference type="InterPro" id="IPR001708">
    <property type="entry name" value="YidC/ALB3/OXA1/COX18"/>
</dbReference>
<comment type="function">
    <text evidence="13">Required for the insertion and/or proper folding and/or complex formation of integral membrane proteins into the membrane. Involved in integration of membrane proteins that insert both dependently and independently of the Sec translocase complex, as well as at least some lipoproteins. Aids folding of multispanning membrane proteins.</text>
</comment>
<dbReference type="InterPro" id="IPR038221">
    <property type="entry name" value="YidC_periplasmic_sf"/>
</dbReference>
<sequence>MDRQQVIGMVMMLILLTVYFTFFAPDPPVEEPIVATTESVVQPSQASRDTTTAAFTPLADSIKDGQLKEKFGAFAAIASGKNSEVALENDDIKLSISTKGGFVSSVELKNYKTYNGEPLILLDEQSSEMNLSFGGQNRNLKLDDFYFKPSVTSKKVSGNDSVTVTLRASLSTGQYIEQAYTIYGKGYEIGYSLTTKGLDNYLSQEPVVFQWKNDVKRVEADLKDSRIRTTINYYTLAGETDELSATSEGLEEETISESIQWVAIKQKFFTAAIIANDGFSGAYVATKYTVADTTKVKEAMVSLTLPSERWKNSGVVGKLYFGPNEYNTLKDVAPEFSSNINLGWSILGWINKGFTIPVFHFLEGFITNYGIIIIIIVILMRLILFPLNYKSYMSMAKMKVLKPEIDEIKAQYPDDMQKQQSETMALYQKVGINPLSGCIPMLLQMPILFAMFYFFPNAIELRQVSFLWAHDLSTYDSVLNLPFVIPFYGDHVSLFTLLMTASTILYTWSNSQMTTVQGPMKTLQYIMPITFLFFLNSYAAGLTYYYFVSNILSFGQQTLIRRFVDEDKIKLKLEENKKKNANKKKSSFQQRLDEAMKAGNASRKKK</sequence>
<proteinExistence type="inferred from homology"/>
<evidence type="ECO:0000256" key="12">
    <source>
        <dbReference type="ARBA" id="ARBA00033342"/>
    </source>
</evidence>
<evidence type="ECO:0000256" key="6">
    <source>
        <dbReference type="ARBA" id="ARBA00022692"/>
    </source>
</evidence>
<keyword evidence="9 13" id="KW-0472">Membrane</keyword>
<dbReference type="Proteomes" id="UP001302349">
    <property type="component" value="Chromosome"/>
</dbReference>
<evidence type="ECO:0000256" key="2">
    <source>
        <dbReference type="ARBA" id="ARBA00010527"/>
    </source>
</evidence>
<dbReference type="RefSeq" id="WP_317490052.1">
    <property type="nucleotide sequence ID" value="NZ_CP136051.1"/>
</dbReference>
<evidence type="ECO:0000256" key="4">
    <source>
        <dbReference type="ARBA" id="ARBA00022448"/>
    </source>
</evidence>
<dbReference type="CDD" id="cd19961">
    <property type="entry name" value="EcYidC-like_peri"/>
    <property type="match status" value="1"/>
</dbReference>
<dbReference type="CDD" id="cd20070">
    <property type="entry name" value="5TM_YidC_Alb3"/>
    <property type="match status" value="1"/>
</dbReference>
<evidence type="ECO:0000256" key="14">
    <source>
        <dbReference type="SAM" id="Coils"/>
    </source>
</evidence>
<dbReference type="NCBIfam" id="TIGR03592">
    <property type="entry name" value="yidC_oxa1_cterm"/>
    <property type="match status" value="1"/>
</dbReference>
<keyword evidence="5 13" id="KW-1003">Cell membrane</keyword>
<dbReference type="PANTHER" id="PTHR12428">
    <property type="entry name" value="OXA1"/>
    <property type="match status" value="1"/>
</dbReference>